<proteinExistence type="predicted"/>
<name>A0AAV7S087_PLEWA</name>
<evidence type="ECO:0000313" key="2">
    <source>
        <dbReference type="EMBL" id="KAJ1157568.1"/>
    </source>
</evidence>
<dbReference type="EMBL" id="JANPWB010000009">
    <property type="protein sequence ID" value="KAJ1157568.1"/>
    <property type="molecule type" value="Genomic_DNA"/>
</dbReference>
<reference evidence="2" key="1">
    <citation type="journal article" date="2022" name="bioRxiv">
        <title>Sequencing and chromosome-scale assembly of the giantPleurodeles waltlgenome.</title>
        <authorList>
            <person name="Brown T."/>
            <person name="Elewa A."/>
            <person name="Iarovenko S."/>
            <person name="Subramanian E."/>
            <person name="Araus A.J."/>
            <person name="Petzold A."/>
            <person name="Susuki M."/>
            <person name="Suzuki K.-i.T."/>
            <person name="Hayashi T."/>
            <person name="Toyoda A."/>
            <person name="Oliveira C."/>
            <person name="Osipova E."/>
            <person name="Leigh N.D."/>
            <person name="Simon A."/>
            <person name="Yun M.H."/>
        </authorList>
    </citation>
    <scope>NUCLEOTIDE SEQUENCE</scope>
    <source>
        <strain evidence="2">20211129_DDA</strain>
        <tissue evidence="2">Liver</tissue>
    </source>
</reference>
<feature type="compositionally biased region" description="Basic and acidic residues" evidence="1">
    <location>
        <begin position="1"/>
        <end position="12"/>
    </location>
</feature>
<protein>
    <submittedName>
        <fullName evidence="2">Uncharacterized protein</fullName>
    </submittedName>
</protein>
<evidence type="ECO:0000313" key="3">
    <source>
        <dbReference type="Proteomes" id="UP001066276"/>
    </source>
</evidence>
<evidence type="ECO:0000256" key="1">
    <source>
        <dbReference type="SAM" id="MobiDB-lite"/>
    </source>
</evidence>
<comment type="caution">
    <text evidence="2">The sequence shown here is derived from an EMBL/GenBank/DDBJ whole genome shotgun (WGS) entry which is preliminary data.</text>
</comment>
<keyword evidence="3" id="KW-1185">Reference proteome</keyword>
<sequence length="74" mass="8301">AMLDTKMPESESHPPTQSERNMSVLRIPSQGQLSQTFSQNSLHRSVSQLLDMHDKKSVIDDPVWDTILQGHDSG</sequence>
<dbReference type="Proteomes" id="UP001066276">
    <property type="component" value="Chromosome 5"/>
</dbReference>
<accession>A0AAV7S087</accession>
<feature type="region of interest" description="Disordered" evidence="1">
    <location>
        <begin position="1"/>
        <end position="22"/>
    </location>
</feature>
<dbReference type="AlphaFoldDB" id="A0AAV7S087"/>
<organism evidence="2 3">
    <name type="scientific">Pleurodeles waltl</name>
    <name type="common">Iberian ribbed newt</name>
    <dbReference type="NCBI Taxonomy" id="8319"/>
    <lineage>
        <taxon>Eukaryota</taxon>
        <taxon>Metazoa</taxon>
        <taxon>Chordata</taxon>
        <taxon>Craniata</taxon>
        <taxon>Vertebrata</taxon>
        <taxon>Euteleostomi</taxon>
        <taxon>Amphibia</taxon>
        <taxon>Batrachia</taxon>
        <taxon>Caudata</taxon>
        <taxon>Salamandroidea</taxon>
        <taxon>Salamandridae</taxon>
        <taxon>Pleurodelinae</taxon>
        <taxon>Pleurodeles</taxon>
    </lineage>
</organism>
<feature type="non-terminal residue" evidence="2">
    <location>
        <position position="1"/>
    </location>
</feature>
<feature type="non-terminal residue" evidence="2">
    <location>
        <position position="74"/>
    </location>
</feature>
<gene>
    <name evidence="2" type="ORF">NDU88_010275</name>
</gene>